<evidence type="ECO:0000256" key="1">
    <source>
        <dbReference type="ARBA" id="ARBA00022679"/>
    </source>
</evidence>
<dbReference type="RefSeq" id="WP_135621390.1">
    <property type="nucleotide sequence ID" value="NZ_RQGD01000002.1"/>
</dbReference>
<dbReference type="CDD" id="cd02516">
    <property type="entry name" value="CDP-ME_synthetase"/>
    <property type="match status" value="1"/>
</dbReference>
<dbReference type="InterPro" id="IPR034683">
    <property type="entry name" value="IspD/TarI"/>
</dbReference>
<sequence>MRNIHAIILAGGTGTRLGGDKPKQFLEIAGKPLILYSLERFKNWGLCKSITIVCHADWILFMEKTVGGHLEGNDQIIEGGKTRHESTLKALRSLIWDQEDILMIHDAARPFFLSLELDELIGSARIYGASTLALQATETVVLSKSQGSYTESSIPRDELFFVKTPQAVTGSILHRLLALGDIPNEQHPTDLCSWVERLGEKTGIVLCDPRNIKVTRSEDTEVVLNYLNS</sequence>
<name>A0A4R9KB12_9LEPT</name>
<evidence type="ECO:0000256" key="2">
    <source>
        <dbReference type="ARBA" id="ARBA00022695"/>
    </source>
</evidence>
<keyword evidence="4" id="KW-1185">Reference proteome</keyword>
<dbReference type="EMBL" id="RQGD01000002">
    <property type="protein sequence ID" value="TGL63894.1"/>
    <property type="molecule type" value="Genomic_DNA"/>
</dbReference>
<reference evidence="3" key="1">
    <citation type="journal article" date="2019" name="PLoS Negl. Trop. Dis.">
        <title>Revisiting the worldwide diversity of Leptospira species in the environment.</title>
        <authorList>
            <person name="Vincent A.T."/>
            <person name="Schiettekatte O."/>
            <person name="Bourhy P."/>
            <person name="Veyrier F.J."/>
            <person name="Picardeau M."/>
        </authorList>
    </citation>
    <scope>NUCLEOTIDE SEQUENCE [LARGE SCALE GENOMIC DNA]</scope>
    <source>
        <strain evidence="3">201702476</strain>
    </source>
</reference>
<dbReference type="PANTHER" id="PTHR32125:SF4">
    <property type="entry name" value="2-C-METHYL-D-ERYTHRITOL 4-PHOSPHATE CYTIDYLYLTRANSFERASE, CHLOROPLASTIC"/>
    <property type="match status" value="1"/>
</dbReference>
<protein>
    <submittedName>
        <fullName evidence="3">2-C-methyl-D-erythritol 4-phosphate cytidylyltransferase</fullName>
    </submittedName>
</protein>
<dbReference type="Gene3D" id="3.90.550.10">
    <property type="entry name" value="Spore Coat Polysaccharide Biosynthesis Protein SpsA, Chain A"/>
    <property type="match status" value="1"/>
</dbReference>
<keyword evidence="2 3" id="KW-0548">Nucleotidyltransferase</keyword>
<dbReference type="SUPFAM" id="SSF53448">
    <property type="entry name" value="Nucleotide-diphospho-sugar transferases"/>
    <property type="match status" value="1"/>
</dbReference>
<dbReference type="GO" id="GO:0050518">
    <property type="term" value="F:2-C-methyl-D-erythritol 4-phosphate cytidylyltransferase activity"/>
    <property type="evidence" value="ECO:0007669"/>
    <property type="project" value="TreeGrafter"/>
</dbReference>
<dbReference type="OrthoDB" id="9806837at2"/>
<organism evidence="3 4">
    <name type="scientific">Leptospira ognonensis</name>
    <dbReference type="NCBI Taxonomy" id="2484945"/>
    <lineage>
        <taxon>Bacteria</taxon>
        <taxon>Pseudomonadati</taxon>
        <taxon>Spirochaetota</taxon>
        <taxon>Spirochaetia</taxon>
        <taxon>Leptospirales</taxon>
        <taxon>Leptospiraceae</taxon>
        <taxon>Leptospira</taxon>
    </lineage>
</organism>
<proteinExistence type="predicted"/>
<dbReference type="AlphaFoldDB" id="A0A4R9KB12"/>
<gene>
    <name evidence="3" type="ORF">EHQ58_00570</name>
</gene>
<dbReference type="InterPro" id="IPR029044">
    <property type="entry name" value="Nucleotide-diphossugar_trans"/>
</dbReference>
<accession>A0A4R9KB12</accession>
<evidence type="ECO:0000313" key="3">
    <source>
        <dbReference type="EMBL" id="TGL63894.1"/>
    </source>
</evidence>
<dbReference type="Proteomes" id="UP000297693">
    <property type="component" value="Unassembled WGS sequence"/>
</dbReference>
<comment type="caution">
    <text evidence="3">The sequence shown here is derived from an EMBL/GenBank/DDBJ whole genome shotgun (WGS) entry which is preliminary data.</text>
</comment>
<dbReference type="Pfam" id="PF01128">
    <property type="entry name" value="IspD"/>
    <property type="match status" value="1"/>
</dbReference>
<keyword evidence="1 3" id="KW-0808">Transferase</keyword>
<evidence type="ECO:0000313" key="4">
    <source>
        <dbReference type="Proteomes" id="UP000297693"/>
    </source>
</evidence>
<dbReference type="InterPro" id="IPR050088">
    <property type="entry name" value="IspD/TarI_cytidylyltransf_bact"/>
</dbReference>
<dbReference type="PANTHER" id="PTHR32125">
    <property type="entry name" value="2-C-METHYL-D-ERYTHRITOL 4-PHOSPHATE CYTIDYLYLTRANSFERASE, CHLOROPLASTIC"/>
    <property type="match status" value="1"/>
</dbReference>